<evidence type="ECO:0000256" key="1">
    <source>
        <dbReference type="SAM" id="MobiDB-lite"/>
    </source>
</evidence>
<organism evidence="2 3">
    <name type="scientific">Ancylostoma ceylanicum</name>
    <dbReference type="NCBI Taxonomy" id="53326"/>
    <lineage>
        <taxon>Eukaryota</taxon>
        <taxon>Metazoa</taxon>
        <taxon>Ecdysozoa</taxon>
        <taxon>Nematoda</taxon>
        <taxon>Chromadorea</taxon>
        <taxon>Rhabditida</taxon>
        <taxon>Rhabditina</taxon>
        <taxon>Rhabditomorpha</taxon>
        <taxon>Strongyloidea</taxon>
        <taxon>Ancylostomatidae</taxon>
        <taxon>Ancylostomatinae</taxon>
        <taxon>Ancylostoma</taxon>
    </lineage>
</organism>
<proteinExistence type="predicted"/>
<dbReference type="AlphaFoldDB" id="A0A016WGV4"/>
<sequence length="84" mass="9090">MDERTDGRVVGAAMCAARFTLSQSAGQPVTVAPAQPARWPPPIAGQTGPSPTDRRRDNTPRKKRHSRGGLTQADPQRLDDDVDQ</sequence>
<dbReference type="Proteomes" id="UP000024635">
    <property type="component" value="Unassembled WGS sequence"/>
</dbReference>
<keyword evidence="3" id="KW-1185">Reference proteome</keyword>
<evidence type="ECO:0000313" key="3">
    <source>
        <dbReference type="Proteomes" id="UP000024635"/>
    </source>
</evidence>
<reference evidence="3" key="1">
    <citation type="journal article" date="2015" name="Nat. Genet.">
        <title>The genome and transcriptome of the zoonotic hookworm Ancylostoma ceylanicum identify infection-specific gene families.</title>
        <authorList>
            <person name="Schwarz E.M."/>
            <person name="Hu Y."/>
            <person name="Antoshechkin I."/>
            <person name="Miller M.M."/>
            <person name="Sternberg P.W."/>
            <person name="Aroian R.V."/>
        </authorList>
    </citation>
    <scope>NUCLEOTIDE SEQUENCE</scope>
    <source>
        <strain evidence="3">HY135</strain>
    </source>
</reference>
<protein>
    <submittedName>
        <fullName evidence="2">Uncharacterized protein</fullName>
    </submittedName>
</protein>
<feature type="region of interest" description="Disordered" evidence="1">
    <location>
        <begin position="21"/>
        <end position="84"/>
    </location>
</feature>
<evidence type="ECO:0000313" key="2">
    <source>
        <dbReference type="EMBL" id="EYC39024.1"/>
    </source>
</evidence>
<gene>
    <name evidence="2" type="primary">Acey_s0680.g1466</name>
    <name evidence="2" type="ORF">Y032_0680g1466</name>
</gene>
<dbReference type="EMBL" id="JARK01000280">
    <property type="protein sequence ID" value="EYC39024.1"/>
    <property type="molecule type" value="Genomic_DNA"/>
</dbReference>
<accession>A0A016WGV4</accession>
<comment type="caution">
    <text evidence="2">The sequence shown here is derived from an EMBL/GenBank/DDBJ whole genome shotgun (WGS) entry which is preliminary data.</text>
</comment>
<name>A0A016WGV4_9BILA</name>